<dbReference type="InterPro" id="IPR036116">
    <property type="entry name" value="FN3_sf"/>
</dbReference>
<proteinExistence type="predicted"/>
<dbReference type="Gene3D" id="2.60.120.200">
    <property type="match status" value="1"/>
</dbReference>
<evidence type="ECO:0000259" key="1">
    <source>
        <dbReference type="PROSITE" id="PS50853"/>
    </source>
</evidence>
<protein>
    <recommendedName>
        <fullName evidence="1">Fibronectin type-III domain-containing protein</fullName>
    </recommendedName>
</protein>
<dbReference type="InterPro" id="IPR013783">
    <property type="entry name" value="Ig-like_fold"/>
</dbReference>
<dbReference type="Pfam" id="PF00041">
    <property type="entry name" value="fn3"/>
    <property type="match status" value="1"/>
</dbReference>
<dbReference type="Gene3D" id="2.60.40.10">
    <property type="entry name" value="Immunoglobulins"/>
    <property type="match status" value="1"/>
</dbReference>
<dbReference type="SMART" id="SM00060">
    <property type="entry name" value="FN3"/>
    <property type="match status" value="1"/>
</dbReference>
<feature type="domain" description="Fibronectin type-III" evidence="1">
    <location>
        <begin position="399"/>
        <end position="494"/>
    </location>
</feature>
<sequence length="494" mass="55954">MKIKSTLYLLIIQTLFISADLIAETRILGAEDNWEGTVLNNLKTTPGRAGFQDLVLRRSELSSDDEITDILLPFNKDESLDHSGNYIILENPEYSDRYFKSGSGAATFDRDSSLVLKAVKDEALFAPFSNWEDFSIEFWLYPANPREGEEILQWKGLGREGNDIYSQEILCHFINRKLVWSFKNIFQLPDSPESHYEISGDPVLPRQWNHHMLRYDSKTGMLEYLINGEPSAIIYTTDTGNESNTVFTPRIGEAPGEVIIGSGFTGFMDEFRIEKIFNENRSTNRYDLSGFGVSSVIDLEFSDSRLNSLNSIESSPGDSAVFPYYQITNSLLEAENLVKSFKGEKTILSENSQWRPFSDIDEKSNGRYLILSFLLFPDMKSDISPGLSFLEIDYTPSLPPLPPAYITATKDVSGGLRLEWSPSATPEVEGYLIFFGEKPGEYIYPGSPLKIEKENYTLVDGLSPFKQYFFAIKSYTGTGNQRYSDFSKEISIRP</sequence>
<dbReference type="PROSITE" id="PS50853">
    <property type="entry name" value="FN3"/>
    <property type="match status" value="1"/>
</dbReference>
<organism evidence="2 3">
    <name type="scientific">Oceanispirochaeta crateris</name>
    <dbReference type="NCBI Taxonomy" id="2518645"/>
    <lineage>
        <taxon>Bacteria</taxon>
        <taxon>Pseudomonadati</taxon>
        <taxon>Spirochaetota</taxon>
        <taxon>Spirochaetia</taxon>
        <taxon>Spirochaetales</taxon>
        <taxon>Spirochaetaceae</taxon>
        <taxon>Oceanispirochaeta</taxon>
    </lineage>
</organism>
<dbReference type="RefSeq" id="WP_149487137.1">
    <property type="nucleotide sequence ID" value="NZ_CP036150.1"/>
</dbReference>
<dbReference type="AlphaFoldDB" id="A0A5C1QN04"/>
<gene>
    <name evidence="2" type="ORF">EXM22_14075</name>
</gene>
<reference evidence="2 3" key="1">
    <citation type="submission" date="2019-02" db="EMBL/GenBank/DDBJ databases">
        <title>Complete Genome Sequence and Methylome Analysis of free living Spirochaetas.</title>
        <authorList>
            <person name="Fomenkov A."/>
            <person name="Dubinina G."/>
            <person name="Leshcheva N."/>
            <person name="Mikheeva N."/>
            <person name="Grabovich M."/>
            <person name="Vincze T."/>
            <person name="Roberts R.J."/>
        </authorList>
    </citation>
    <scope>NUCLEOTIDE SEQUENCE [LARGE SCALE GENOMIC DNA]</scope>
    <source>
        <strain evidence="2 3">K2</strain>
    </source>
</reference>
<evidence type="ECO:0000313" key="2">
    <source>
        <dbReference type="EMBL" id="QEN09061.1"/>
    </source>
</evidence>
<dbReference type="OrthoDB" id="304972at2"/>
<dbReference type="Pfam" id="PF13385">
    <property type="entry name" value="Laminin_G_3"/>
    <property type="match status" value="1"/>
</dbReference>
<dbReference type="KEGG" id="ock:EXM22_14075"/>
<dbReference type="Proteomes" id="UP000324209">
    <property type="component" value="Chromosome"/>
</dbReference>
<dbReference type="SUPFAM" id="SSF49899">
    <property type="entry name" value="Concanavalin A-like lectins/glucanases"/>
    <property type="match status" value="1"/>
</dbReference>
<accession>A0A5C1QN04</accession>
<keyword evidence="3" id="KW-1185">Reference proteome</keyword>
<name>A0A5C1QN04_9SPIO</name>
<dbReference type="SUPFAM" id="SSF49265">
    <property type="entry name" value="Fibronectin type III"/>
    <property type="match status" value="1"/>
</dbReference>
<dbReference type="CDD" id="cd00063">
    <property type="entry name" value="FN3"/>
    <property type="match status" value="1"/>
</dbReference>
<dbReference type="EMBL" id="CP036150">
    <property type="protein sequence ID" value="QEN09061.1"/>
    <property type="molecule type" value="Genomic_DNA"/>
</dbReference>
<dbReference type="InterPro" id="IPR013320">
    <property type="entry name" value="ConA-like_dom_sf"/>
</dbReference>
<evidence type="ECO:0000313" key="3">
    <source>
        <dbReference type="Proteomes" id="UP000324209"/>
    </source>
</evidence>
<dbReference type="InterPro" id="IPR003961">
    <property type="entry name" value="FN3_dom"/>
</dbReference>